<dbReference type="Pfam" id="PF13516">
    <property type="entry name" value="LRR_6"/>
    <property type="match status" value="1"/>
</dbReference>
<dbReference type="Pfam" id="PF13855">
    <property type="entry name" value="LRR_8"/>
    <property type="match status" value="1"/>
</dbReference>
<dbReference type="InParanoid" id="A5DXD0"/>
<dbReference type="KEGG" id="lel:PVL30_001992"/>
<evidence type="ECO:0000256" key="1">
    <source>
        <dbReference type="ARBA" id="ARBA00022614"/>
    </source>
</evidence>
<dbReference type="PANTHER" id="PTHR24366:SF96">
    <property type="entry name" value="LEUCINE RICH REPEAT CONTAINING 53"/>
    <property type="match status" value="1"/>
</dbReference>
<dbReference type="SMART" id="SM00365">
    <property type="entry name" value="LRR_SD22"/>
    <property type="match status" value="5"/>
</dbReference>
<dbReference type="Proteomes" id="UP000001996">
    <property type="component" value="Unassembled WGS sequence"/>
</dbReference>
<dbReference type="PANTHER" id="PTHR24366">
    <property type="entry name" value="IG(IMMUNOGLOBULIN) AND LRR(LEUCINE RICH REPEAT) DOMAINS"/>
    <property type="match status" value="1"/>
</dbReference>
<dbReference type="InterPro" id="IPR001611">
    <property type="entry name" value="Leu-rich_rpt"/>
</dbReference>
<dbReference type="InterPro" id="IPR032675">
    <property type="entry name" value="LRR_dom_sf"/>
</dbReference>
<dbReference type="GeneID" id="5233946"/>
<evidence type="ECO:0000313" key="4">
    <source>
        <dbReference type="Proteomes" id="UP000001996"/>
    </source>
</evidence>
<dbReference type="STRING" id="379508.A5DXD0"/>
<reference evidence="3 4" key="1">
    <citation type="journal article" date="2009" name="Nature">
        <title>Evolution of pathogenicity and sexual reproduction in eight Candida genomes.</title>
        <authorList>
            <person name="Butler G."/>
            <person name="Rasmussen M.D."/>
            <person name="Lin M.F."/>
            <person name="Santos M.A."/>
            <person name="Sakthikumar S."/>
            <person name="Munro C.A."/>
            <person name="Rheinbay E."/>
            <person name="Grabherr M."/>
            <person name="Forche A."/>
            <person name="Reedy J.L."/>
            <person name="Agrafioti I."/>
            <person name="Arnaud M.B."/>
            <person name="Bates S."/>
            <person name="Brown A.J."/>
            <person name="Brunke S."/>
            <person name="Costanzo M.C."/>
            <person name="Fitzpatrick D.A."/>
            <person name="de Groot P.W."/>
            <person name="Harris D."/>
            <person name="Hoyer L.L."/>
            <person name="Hube B."/>
            <person name="Klis F.M."/>
            <person name="Kodira C."/>
            <person name="Lennard N."/>
            <person name="Logue M.E."/>
            <person name="Martin R."/>
            <person name="Neiman A.M."/>
            <person name="Nikolaou E."/>
            <person name="Quail M.A."/>
            <person name="Quinn J."/>
            <person name="Santos M.C."/>
            <person name="Schmitzberger F.F."/>
            <person name="Sherlock G."/>
            <person name="Shah P."/>
            <person name="Silverstein K.A."/>
            <person name="Skrzypek M.S."/>
            <person name="Soll D."/>
            <person name="Staggs R."/>
            <person name="Stansfield I."/>
            <person name="Stumpf M.P."/>
            <person name="Sudbery P.E."/>
            <person name="Srikantha T."/>
            <person name="Zeng Q."/>
            <person name="Berman J."/>
            <person name="Berriman M."/>
            <person name="Heitman J."/>
            <person name="Gow N.A."/>
            <person name="Lorenz M.C."/>
            <person name="Birren B.W."/>
            <person name="Kellis M."/>
            <person name="Cuomo C.A."/>
        </authorList>
    </citation>
    <scope>NUCLEOTIDE SEQUENCE [LARGE SCALE GENOMIC DNA]</scope>
    <source>
        <strain evidence="4">ATCC 11503 / BCRC 21390 / CBS 2605 / JCM 1781 / NBRC 1676 / NRRL YB-4239</strain>
    </source>
</reference>
<keyword evidence="2" id="KW-0677">Repeat</keyword>
<sequence>MNNSGIHRDQNLNQNPNQRTLLDLYPSEILDKILSYTTLESCITTFISTPQGQEFLQTNRNVQKAVNRLIQCKSGSIQYNNRIARLSFAHMYLRTPTFIAKEDALLLQNTHQFIALSEYCEENGIEVTLTIAYFFWTLVDAIELTKLITRLNKRSTKNNSKNNKKYVTYQMDLEILEGYLYSINMDHIFHLYSHHCGDTIKTIVVSGVLDEFTIDLATMFPKLQNLWLHDCQRVKLVNLEASSLQKLALIGYNRNDHFCPINIYKLPQTLTHLQLQNTLLIANNNTNNDSDDTTDNEINTLPIFIAPPSLQVLSLDCCKFNNRNKNLDLKQHFVQQAIINKHSSDLTTFEYGANEFETASMVPTRFPFQIEKLDNLTSLKLHNLNLNDTFEVQLFEKLGKLEKLSLSSLEYTDILNKIKYPPSLKEIDLNNNTITDLSAIDANLPQSLQKLNLADNPIWWGTYTPRLTNFTQLKYLRLFNTHLGQSIETIQFPDSIEVLSLEVNQLQSIDQVRFPKNLVNLGIGSNKLTTVYKPHFPSTIKTLHLTENLLRKVDLSTNNRGQPLEIEILYLNYNRISKLSNLNLPQTLRILNLDSCKISEISGWQFSSTIEELSIMGCRLRIFENVSFGEDSQLKYICLSNNELRKLDNVRFPHSVETINLSSNNLSKIPTCLKSLQGLKVLNLSSNKLRSIVFKFDTPSLEVLDFSYNHIKKLQLSHWLKKYESRLVSINLSRNDLSIFNMEMIGHHIMEGKASCEVGHKNLVEIDLSFNNELQIDLESLIPTLPPLLTCLMLESTVNNRNVHGGPMGYRFARSCLPRSVANGKKSLIYSKRIDYPSAT</sequence>
<accession>A5DXD0</accession>
<evidence type="ECO:0000256" key="2">
    <source>
        <dbReference type="ARBA" id="ARBA00022737"/>
    </source>
</evidence>
<gene>
    <name evidence="3" type="ORF">LELG_02017</name>
</gene>
<dbReference type="HOGENOM" id="CLU_018538_0_0_1"/>
<dbReference type="EMBL" id="CH981525">
    <property type="protein sequence ID" value="EDK43838.1"/>
    <property type="molecule type" value="Genomic_DNA"/>
</dbReference>
<organism evidence="3 4">
    <name type="scientific">Lodderomyces elongisporus (strain ATCC 11503 / CBS 2605 / JCM 1781 / NBRC 1676 / NRRL YB-4239)</name>
    <name type="common">Yeast</name>
    <name type="synonym">Saccharomyces elongisporus</name>
    <dbReference type="NCBI Taxonomy" id="379508"/>
    <lineage>
        <taxon>Eukaryota</taxon>
        <taxon>Fungi</taxon>
        <taxon>Dikarya</taxon>
        <taxon>Ascomycota</taxon>
        <taxon>Saccharomycotina</taxon>
        <taxon>Pichiomycetes</taxon>
        <taxon>Debaryomycetaceae</taxon>
        <taxon>Candida/Lodderomyces clade</taxon>
        <taxon>Lodderomyces</taxon>
    </lineage>
</organism>
<dbReference type="OrthoDB" id="4090081at2759"/>
<proteinExistence type="predicted"/>
<dbReference type="Gene3D" id="3.80.10.10">
    <property type="entry name" value="Ribonuclease Inhibitor"/>
    <property type="match status" value="3"/>
</dbReference>
<dbReference type="SUPFAM" id="SSF52058">
    <property type="entry name" value="L domain-like"/>
    <property type="match status" value="2"/>
</dbReference>
<dbReference type="SMART" id="SM00364">
    <property type="entry name" value="LRR_BAC"/>
    <property type="match status" value="7"/>
</dbReference>
<keyword evidence="1" id="KW-0433">Leucine-rich repeat</keyword>
<dbReference type="PROSITE" id="PS51450">
    <property type="entry name" value="LRR"/>
    <property type="match status" value="3"/>
</dbReference>
<keyword evidence="4" id="KW-1185">Reference proteome</keyword>
<dbReference type="OMA" id="WFEDSNI"/>
<protein>
    <submittedName>
        <fullName evidence="3">Uncharacterized protein</fullName>
    </submittedName>
</protein>
<dbReference type="eggNOG" id="KOG0619">
    <property type="taxonomic scope" value="Eukaryota"/>
</dbReference>
<evidence type="ECO:0000313" key="3">
    <source>
        <dbReference type="EMBL" id="EDK43838.1"/>
    </source>
</evidence>
<name>A5DXD0_LODEL</name>
<dbReference type="AlphaFoldDB" id="A5DXD0"/>